<sequence>MVGASGRVGRAAVEMLAELGGVRLRLGGRNPELLAATAGELGAEVRHVDIDDPPALAEFCRGARVVLNCAGPSYLFKERVALAAVAVGADYVDVSGDDPAYAALAGLDLGTAAVLSAGMLPGAANLVVRWAAGLAFDRVFRLVAQVGGLERFTPIAAQDLVLSVFDVPDGAWYGESLAAWRGGRRASRALLPVSGVGVPYFPGTVSLQPYLSTGCERVGAVLDLTELDWYTVSGGTRLSTALSTQRGLPAAQRPALTAAAQEIRAAAELDLAGRDPYHLLVFHLAGERDGHATERTAVLRASDSYRLTSATAALAVRALIDETIGPGVHFIDTVLDPAWFVAGLERLGAIDFVHLVDGAPGVVEEGVL</sequence>
<accession>A0A3M2KRV8</accession>
<dbReference type="InterPro" id="IPR036291">
    <property type="entry name" value="NAD(P)-bd_dom_sf"/>
</dbReference>
<feature type="domain" description="Saccharopine dehydrogenase NADP binding" evidence="1">
    <location>
        <begin position="1"/>
        <end position="96"/>
    </location>
</feature>
<dbReference type="Proteomes" id="UP000279275">
    <property type="component" value="Unassembled WGS sequence"/>
</dbReference>
<evidence type="ECO:0000313" key="2">
    <source>
        <dbReference type="EMBL" id="RMI28209.1"/>
    </source>
</evidence>
<gene>
    <name evidence="2" type="ORF">EBN03_31350</name>
</gene>
<dbReference type="AlphaFoldDB" id="A0A3M2KRV8"/>
<keyword evidence="3" id="KW-1185">Reference proteome</keyword>
<dbReference type="Gene3D" id="3.40.50.720">
    <property type="entry name" value="NAD(P)-binding Rossmann-like Domain"/>
    <property type="match status" value="1"/>
</dbReference>
<protein>
    <recommendedName>
        <fullName evidence="1">Saccharopine dehydrogenase NADP binding domain-containing protein</fullName>
    </recommendedName>
</protein>
<dbReference type="PANTHER" id="PTHR43781:SF1">
    <property type="entry name" value="SACCHAROPINE DEHYDROGENASE"/>
    <property type="match status" value="1"/>
</dbReference>
<reference evidence="2 3" key="1">
    <citation type="submission" date="2018-10" db="EMBL/GenBank/DDBJ databases">
        <title>Isolation from cow dung.</title>
        <authorList>
            <person name="Ling L."/>
        </authorList>
    </citation>
    <scope>NUCLEOTIDE SEQUENCE [LARGE SCALE GENOMIC DNA]</scope>
    <source>
        <strain evidence="2 3">NEAU-LL90</strain>
    </source>
</reference>
<dbReference type="OrthoDB" id="4414717at2"/>
<dbReference type="Pfam" id="PF03435">
    <property type="entry name" value="Sacchrp_dh_NADP"/>
    <property type="match status" value="1"/>
</dbReference>
<dbReference type="InterPro" id="IPR005097">
    <property type="entry name" value="Sacchrp_dh_NADP-bd"/>
</dbReference>
<comment type="caution">
    <text evidence="2">The sequence shown here is derived from an EMBL/GenBank/DDBJ whole genome shotgun (WGS) entry which is preliminary data.</text>
</comment>
<organism evidence="2 3">
    <name type="scientific">Nocardia stercoris</name>
    <dbReference type="NCBI Taxonomy" id="2483361"/>
    <lineage>
        <taxon>Bacteria</taxon>
        <taxon>Bacillati</taxon>
        <taxon>Actinomycetota</taxon>
        <taxon>Actinomycetes</taxon>
        <taxon>Mycobacteriales</taxon>
        <taxon>Nocardiaceae</taxon>
        <taxon>Nocardia</taxon>
    </lineage>
</organism>
<dbReference type="PANTHER" id="PTHR43781">
    <property type="entry name" value="SACCHAROPINE DEHYDROGENASE"/>
    <property type="match status" value="1"/>
</dbReference>
<proteinExistence type="predicted"/>
<evidence type="ECO:0000313" key="3">
    <source>
        <dbReference type="Proteomes" id="UP000279275"/>
    </source>
</evidence>
<evidence type="ECO:0000259" key="1">
    <source>
        <dbReference type="Pfam" id="PF03435"/>
    </source>
</evidence>
<name>A0A3M2KRV8_9NOCA</name>
<dbReference type="SUPFAM" id="SSF51735">
    <property type="entry name" value="NAD(P)-binding Rossmann-fold domains"/>
    <property type="match status" value="1"/>
</dbReference>
<dbReference type="EMBL" id="RFFH01000024">
    <property type="protein sequence ID" value="RMI28209.1"/>
    <property type="molecule type" value="Genomic_DNA"/>
</dbReference>